<evidence type="ECO:0000256" key="4">
    <source>
        <dbReference type="SAM" id="MobiDB-lite"/>
    </source>
</evidence>
<evidence type="ECO:0000256" key="5">
    <source>
        <dbReference type="SAM" id="Phobius"/>
    </source>
</evidence>
<dbReference type="Pfam" id="PF01437">
    <property type="entry name" value="PSI"/>
    <property type="match status" value="1"/>
</dbReference>
<evidence type="ECO:0000256" key="1">
    <source>
        <dbReference type="ARBA" id="ARBA00004370"/>
    </source>
</evidence>
<proteinExistence type="predicted"/>
<evidence type="ECO:0000256" key="3">
    <source>
        <dbReference type="ARBA" id="ARBA00023180"/>
    </source>
</evidence>
<feature type="transmembrane region" description="Helical" evidence="5">
    <location>
        <begin position="82"/>
        <end position="105"/>
    </location>
</feature>
<keyword evidence="7" id="KW-1185">Reference proteome</keyword>
<evidence type="ECO:0000313" key="7">
    <source>
        <dbReference type="Proteomes" id="UP001447188"/>
    </source>
</evidence>
<dbReference type="EMBL" id="JBBBZM010000227">
    <property type="protein sequence ID" value="KAL0631631.1"/>
    <property type="molecule type" value="Genomic_DNA"/>
</dbReference>
<dbReference type="InterPro" id="IPR002165">
    <property type="entry name" value="Plexin_repeat"/>
</dbReference>
<comment type="subcellular location">
    <subcellularLocation>
        <location evidence="1">Membrane</location>
    </subcellularLocation>
</comment>
<feature type="region of interest" description="Disordered" evidence="4">
    <location>
        <begin position="157"/>
        <end position="183"/>
    </location>
</feature>
<reference evidence="6 7" key="1">
    <citation type="submission" date="2024-02" db="EMBL/GenBank/DDBJ databases">
        <title>Discinaceae phylogenomics.</title>
        <authorList>
            <person name="Dirks A.C."/>
            <person name="James T.Y."/>
        </authorList>
    </citation>
    <scope>NUCLEOTIDE SEQUENCE [LARGE SCALE GENOMIC DNA]</scope>
    <source>
        <strain evidence="6 7">ACD0624</strain>
    </source>
</reference>
<evidence type="ECO:0008006" key="8">
    <source>
        <dbReference type="Google" id="ProtNLM"/>
    </source>
</evidence>
<keyword evidence="3" id="KW-0325">Glycoprotein</keyword>
<evidence type="ECO:0000256" key="2">
    <source>
        <dbReference type="ARBA" id="ARBA00023136"/>
    </source>
</evidence>
<keyword evidence="2 5" id="KW-0472">Membrane</keyword>
<comment type="caution">
    <text evidence="6">The sequence shown here is derived from an EMBL/GenBank/DDBJ whole genome shotgun (WGS) entry which is preliminary data.</text>
</comment>
<protein>
    <recommendedName>
        <fullName evidence="8">PSI domain-containing protein</fullName>
    </recommendedName>
</protein>
<organism evidence="6 7">
    <name type="scientific">Discina gigas</name>
    <dbReference type="NCBI Taxonomy" id="1032678"/>
    <lineage>
        <taxon>Eukaryota</taxon>
        <taxon>Fungi</taxon>
        <taxon>Dikarya</taxon>
        <taxon>Ascomycota</taxon>
        <taxon>Pezizomycotina</taxon>
        <taxon>Pezizomycetes</taxon>
        <taxon>Pezizales</taxon>
        <taxon>Discinaceae</taxon>
        <taxon>Discina</taxon>
    </lineage>
</organism>
<sequence>MTLTPLQGYNDPDQLFTHCWRRNSCRSCLSTRQPCGWCPASQACIPATLGLLSPFSDPMVCPSSAERFELRTRSLGCNVSTLTALTAVVSVVSTLLVVGAVYAVLKWRTQISALWCRGGDGDAVVDETTGLLRGPREAAAGLGRRWSYWVYNTVPGDGDDRPGLERSDTSGEEGEAVGGREFEERRRRMLQRRVDEV</sequence>
<feature type="compositionally biased region" description="Basic and acidic residues" evidence="4">
    <location>
        <begin position="158"/>
        <end position="169"/>
    </location>
</feature>
<keyword evidence="5" id="KW-0812">Transmembrane</keyword>
<keyword evidence="5" id="KW-1133">Transmembrane helix</keyword>
<dbReference type="Proteomes" id="UP001447188">
    <property type="component" value="Unassembled WGS sequence"/>
</dbReference>
<name>A0ABR3G7S4_9PEZI</name>
<accession>A0ABR3G7S4</accession>
<gene>
    <name evidence="6" type="ORF">Q9L58_009505</name>
</gene>
<evidence type="ECO:0000313" key="6">
    <source>
        <dbReference type="EMBL" id="KAL0631631.1"/>
    </source>
</evidence>